<dbReference type="EMBL" id="CP021106">
    <property type="protein sequence ID" value="ARO87546.1"/>
    <property type="molecule type" value="Genomic_DNA"/>
</dbReference>
<proteinExistence type="predicted"/>
<dbReference type="KEGG" id="nlc:EBAPG3_007050"/>
<organism evidence="1 2">
    <name type="scientific">Nitrosospira lacus</name>
    <dbReference type="NCBI Taxonomy" id="1288494"/>
    <lineage>
        <taxon>Bacteria</taxon>
        <taxon>Pseudomonadati</taxon>
        <taxon>Pseudomonadota</taxon>
        <taxon>Betaproteobacteria</taxon>
        <taxon>Nitrosomonadales</taxon>
        <taxon>Nitrosomonadaceae</taxon>
        <taxon>Nitrosospira</taxon>
    </lineage>
</organism>
<gene>
    <name evidence="1" type="ORF">EBAPG3_007050</name>
</gene>
<evidence type="ECO:0000313" key="1">
    <source>
        <dbReference type="EMBL" id="ARO87546.1"/>
    </source>
</evidence>
<dbReference type="AlphaFoldDB" id="A0A1W6SP30"/>
<name>A0A1W6SP30_9PROT</name>
<dbReference type="Proteomes" id="UP000012179">
    <property type="component" value="Chromosome"/>
</dbReference>
<accession>A0A1W6SP30</accession>
<protein>
    <submittedName>
        <fullName evidence="1">Uncharacterized protein</fullName>
    </submittedName>
</protein>
<evidence type="ECO:0000313" key="2">
    <source>
        <dbReference type="Proteomes" id="UP000012179"/>
    </source>
</evidence>
<sequence length="69" mass="7881">MLGSLLDLKEIGCKSVWPVHILPLFRSIEHLLAFRMGKICPRPATFSLRFFKSDRLLAILNDASKIDQL</sequence>
<reference evidence="1 2" key="1">
    <citation type="journal article" date="2015" name="Int. J. Syst. Evol. Microbiol.">
        <title>Nitrosospira lacus sp. nov., a psychrotolerant, ammonia-oxidizing bacterium from sandy lake sediment.</title>
        <authorList>
            <person name="Urakawa H."/>
            <person name="Garcia J.C."/>
            <person name="Nielsen J.L."/>
            <person name="Le V.Q."/>
            <person name="Kozlowski J.A."/>
            <person name="Stein L.Y."/>
            <person name="Lim C.K."/>
            <person name="Pommerening-Roser A."/>
            <person name="Martens-Habbena W."/>
            <person name="Stahl D.A."/>
            <person name="Klotz M.G."/>
        </authorList>
    </citation>
    <scope>NUCLEOTIDE SEQUENCE [LARGE SCALE GENOMIC DNA]</scope>
    <source>
        <strain evidence="1 2">APG3</strain>
    </source>
</reference>
<keyword evidence="2" id="KW-1185">Reference proteome</keyword>